<feature type="chain" id="PRO_5014162341" evidence="2">
    <location>
        <begin position="16"/>
        <end position="238"/>
    </location>
</feature>
<protein>
    <submittedName>
        <fullName evidence="3">Uncharacterized protein</fullName>
    </submittedName>
</protein>
<reference evidence="3 4" key="1">
    <citation type="submission" date="2016-10" db="EMBL/GenBank/DDBJ databases">
        <title>The genome of Paramicrosporidium saccamoebae is the missing link in understanding Cryptomycota and Microsporidia evolution.</title>
        <authorList>
            <person name="Quandt C.A."/>
            <person name="Beaudet D."/>
            <person name="Corsaro D."/>
            <person name="Michel R."/>
            <person name="Corradi N."/>
            <person name="James T."/>
        </authorList>
    </citation>
    <scope>NUCLEOTIDE SEQUENCE [LARGE SCALE GENOMIC DNA]</scope>
    <source>
        <strain evidence="3 4">KSL3</strain>
    </source>
</reference>
<evidence type="ECO:0000256" key="1">
    <source>
        <dbReference type="SAM" id="MobiDB-lite"/>
    </source>
</evidence>
<evidence type="ECO:0000313" key="4">
    <source>
        <dbReference type="Proteomes" id="UP000240830"/>
    </source>
</evidence>
<feature type="region of interest" description="Disordered" evidence="1">
    <location>
        <begin position="99"/>
        <end position="238"/>
    </location>
</feature>
<feature type="compositionally biased region" description="Low complexity" evidence="1">
    <location>
        <begin position="99"/>
        <end position="154"/>
    </location>
</feature>
<comment type="caution">
    <text evidence="3">The sequence shown here is derived from an EMBL/GenBank/DDBJ whole genome shotgun (WGS) entry which is preliminary data.</text>
</comment>
<feature type="compositionally biased region" description="Polar residues" evidence="1">
    <location>
        <begin position="190"/>
        <end position="202"/>
    </location>
</feature>
<gene>
    <name evidence="3" type="ORF">PSACC_00616</name>
</gene>
<sequence length="238" mass="25487">MKLVVIGLLVSFASASVNPEILKNALQSLRPRSTPSYFKSSPPVPKSPIARESGQCNQIVVVGKPPAWLRDYLRGLQSPVVMAGNRDTVVNGQTQENGQFQQSVQQSGQQGLQQSGQPSVQQNGQPQQSAQQQIGQQPGGQQQSGQPSQISPSQIPAPPSTPPSNLNMNNRQSRIPKPPSTPPPNLRPKQNYNANRNSNTGRPSHVPPPPGPAPKFSRPQPSLAPKGIKPPVKIPGLF</sequence>
<dbReference type="EMBL" id="MTSL01000051">
    <property type="protein sequence ID" value="PJF19560.1"/>
    <property type="molecule type" value="Genomic_DNA"/>
</dbReference>
<feature type="compositionally biased region" description="Low complexity" evidence="1">
    <location>
        <begin position="214"/>
        <end position="238"/>
    </location>
</feature>
<accession>A0A2H9TPH0</accession>
<name>A0A2H9TPH0_9FUNG</name>
<feature type="signal peptide" evidence="2">
    <location>
        <begin position="1"/>
        <end position="15"/>
    </location>
</feature>
<keyword evidence="4" id="KW-1185">Reference proteome</keyword>
<evidence type="ECO:0000313" key="3">
    <source>
        <dbReference type="EMBL" id="PJF19560.1"/>
    </source>
</evidence>
<keyword evidence="2" id="KW-0732">Signal</keyword>
<proteinExistence type="predicted"/>
<feature type="compositionally biased region" description="Pro residues" evidence="1">
    <location>
        <begin position="176"/>
        <end position="186"/>
    </location>
</feature>
<organism evidence="3 4">
    <name type="scientific">Paramicrosporidium saccamoebae</name>
    <dbReference type="NCBI Taxonomy" id="1246581"/>
    <lineage>
        <taxon>Eukaryota</taxon>
        <taxon>Fungi</taxon>
        <taxon>Fungi incertae sedis</taxon>
        <taxon>Cryptomycota</taxon>
        <taxon>Cryptomycota incertae sedis</taxon>
        <taxon>Paramicrosporidium</taxon>
    </lineage>
</organism>
<dbReference type="Proteomes" id="UP000240830">
    <property type="component" value="Unassembled WGS sequence"/>
</dbReference>
<dbReference type="AlphaFoldDB" id="A0A2H9TPH0"/>
<evidence type="ECO:0000256" key="2">
    <source>
        <dbReference type="SAM" id="SignalP"/>
    </source>
</evidence>